<evidence type="ECO:0000256" key="4">
    <source>
        <dbReference type="ARBA" id="ARBA00013145"/>
    </source>
</evidence>
<keyword evidence="6 12" id="KW-0808">Transferase</keyword>
<dbReference type="PANTHER" id="PTHR18968">
    <property type="entry name" value="THIAMINE PYROPHOSPHATE ENZYMES"/>
    <property type="match status" value="1"/>
</dbReference>
<evidence type="ECO:0000256" key="5">
    <source>
        <dbReference type="ARBA" id="ARBA00022605"/>
    </source>
</evidence>
<dbReference type="GO" id="GO:0030976">
    <property type="term" value="F:thiamine pyrophosphate binding"/>
    <property type="evidence" value="ECO:0007669"/>
    <property type="project" value="UniProtKB-UniRule"/>
</dbReference>
<keyword evidence="5 12" id="KW-0028">Amino-acid biosynthesis</keyword>
<feature type="domain" description="Thiamine pyrophosphate enzyme central" evidence="13">
    <location>
        <begin position="200"/>
        <end position="334"/>
    </location>
</feature>
<evidence type="ECO:0000313" key="16">
    <source>
        <dbReference type="EMBL" id="AFS78247.1"/>
    </source>
</evidence>
<dbReference type="PANTHER" id="PTHR18968:SF13">
    <property type="entry name" value="ACETOLACTATE SYNTHASE CATALYTIC SUBUNIT, MITOCHONDRIAL"/>
    <property type="match status" value="1"/>
</dbReference>
<gene>
    <name evidence="16" type="primary">ilvB2</name>
    <name evidence="16" type="ordered locus">Curi_c12360</name>
</gene>
<protein>
    <recommendedName>
        <fullName evidence="4 12">Acetolactate synthase</fullName>
        <ecNumber evidence="4 12">2.2.1.6</ecNumber>
    </recommendedName>
</protein>
<evidence type="ECO:0000256" key="3">
    <source>
        <dbReference type="ARBA" id="ARBA00007812"/>
    </source>
</evidence>
<dbReference type="OrthoDB" id="4494979at2"/>
<evidence type="ECO:0000256" key="9">
    <source>
        <dbReference type="ARBA" id="ARBA00023052"/>
    </source>
</evidence>
<dbReference type="GO" id="GO:0009099">
    <property type="term" value="P:L-valine biosynthetic process"/>
    <property type="evidence" value="ECO:0007669"/>
    <property type="project" value="UniProtKB-UniPathway"/>
</dbReference>
<keyword evidence="17" id="KW-1185">Reference proteome</keyword>
<dbReference type="CDD" id="cd07035">
    <property type="entry name" value="TPP_PYR_POX_like"/>
    <property type="match status" value="1"/>
</dbReference>
<feature type="domain" description="Thiamine pyrophosphate enzyme N-terminal TPP-binding" evidence="15">
    <location>
        <begin position="4"/>
        <end position="119"/>
    </location>
</feature>
<evidence type="ECO:0000256" key="11">
    <source>
        <dbReference type="ARBA" id="ARBA00048670"/>
    </source>
</evidence>
<dbReference type="Gene3D" id="3.40.50.1220">
    <property type="entry name" value="TPP-binding domain"/>
    <property type="match status" value="1"/>
</dbReference>
<evidence type="ECO:0000256" key="6">
    <source>
        <dbReference type="ARBA" id="ARBA00022679"/>
    </source>
</evidence>
<dbReference type="CDD" id="cd02015">
    <property type="entry name" value="TPP_AHAS"/>
    <property type="match status" value="1"/>
</dbReference>
<dbReference type="InterPro" id="IPR012000">
    <property type="entry name" value="Thiamin_PyroP_enz_cen_dom"/>
</dbReference>
<organism evidence="16 17">
    <name type="scientific">Gottschalkia acidurici (strain ATCC 7906 / DSM 604 / BCRC 14475 / CIP 104303 / KCTC 5404 / NCIMB 10678 / 9a)</name>
    <name type="common">Clostridium acidurici</name>
    <dbReference type="NCBI Taxonomy" id="1128398"/>
    <lineage>
        <taxon>Bacteria</taxon>
        <taxon>Bacillati</taxon>
        <taxon>Bacillota</taxon>
        <taxon>Tissierellia</taxon>
        <taxon>Tissierellales</taxon>
        <taxon>Gottschalkiaceae</taxon>
        <taxon>Gottschalkia</taxon>
    </lineage>
</organism>
<name>K0AZN8_GOTA9</name>
<evidence type="ECO:0000256" key="1">
    <source>
        <dbReference type="ARBA" id="ARBA00004974"/>
    </source>
</evidence>
<evidence type="ECO:0000259" key="15">
    <source>
        <dbReference type="Pfam" id="PF02776"/>
    </source>
</evidence>
<dbReference type="Pfam" id="PF02775">
    <property type="entry name" value="TPP_enzyme_C"/>
    <property type="match status" value="1"/>
</dbReference>
<accession>K0AZN8</accession>
<keyword evidence="7 12" id="KW-0479">Metal-binding</keyword>
<dbReference type="RefSeq" id="WP_014967384.1">
    <property type="nucleotide sequence ID" value="NC_018664.1"/>
</dbReference>
<comment type="catalytic activity">
    <reaction evidence="11 12">
        <text>2 pyruvate + H(+) = (2S)-2-acetolactate + CO2</text>
        <dbReference type="Rhea" id="RHEA:25249"/>
        <dbReference type="ChEBI" id="CHEBI:15361"/>
        <dbReference type="ChEBI" id="CHEBI:15378"/>
        <dbReference type="ChEBI" id="CHEBI:16526"/>
        <dbReference type="ChEBI" id="CHEBI:58476"/>
        <dbReference type="EC" id="2.2.1.6"/>
    </reaction>
</comment>
<dbReference type="Pfam" id="PF00205">
    <property type="entry name" value="TPP_enzyme_M"/>
    <property type="match status" value="1"/>
</dbReference>
<dbReference type="GO" id="GO:0003984">
    <property type="term" value="F:acetolactate synthase activity"/>
    <property type="evidence" value="ECO:0007669"/>
    <property type="project" value="UniProtKB-EC"/>
</dbReference>
<evidence type="ECO:0000313" key="17">
    <source>
        <dbReference type="Proteomes" id="UP000006094"/>
    </source>
</evidence>
<dbReference type="GO" id="GO:0050660">
    <property type="term" value="F:flavin adenine dinucleotide binding"/>
    <property type="evidence" value="ECO:0007669"/>
    <property type="project" value="InterPro"/>
</dbReference>
<keyword evidence="8 12" id="KW-0460">Magnesium</keyword>
<evidence type="ECO:0000256" key="10">
    <source>
        <dbReference type="ARBA" id="ARBA00023304"/>
    </source>
</evidence>
<comment type="pathway">
    <text evidence="2 12">Amino-acid biosynthesis; L-valine biosynthesis; L-valine from pyruvate: step 1/4.</text>
</comment>
<dbReference type="InterPro" id="IPR039368">
    <property type="entry name" value="AHAS_TPP"/>
</dbReference>
<dbReference type="NCBIfam" id="TIGR00118">
    <property type="entry name" value="acolac_lg"/>
    <property type="match status" value="1"/>
</dbReference>
<dbReference type="STRING" id="1128398.Curi_c12360"/>
<dbReference type="InterPro" id="IPR029035">
    <property type="entry name" value="DHS-like_NAD/FAD-binding_dom"/>
</dbReference>
<evidence type="ECO:0000256" key="2">
    <source>
        <dbReference type="ARBA" id="ARBA00005025"/>
    </source>
</evidence>
<dbReference type="Pfam" id="PF02776">
    <property type="entry name" value="TPP_enzyme_N"/>
    <property type="match status" value="1"/>
</dbReference>
<reference evidence="16 17" key="1">
    <citation type="journal article" date="2012" name="PLoS ONE">
        <title>The purine-utilizing bacterium Clostridium acidurici 9a: a genome-guided metabolic reconsideration.</title>
        <authorList>
            <person name="Hartwich K."/>
            <person name="Poehlein A."/>
            <person name="Daniel R."/>
        </authorList>
    </citation>
    <scope>NUCLEOTIDE SEQUENCE [LARGE SCALE GENOMIC DNA]</scope>
    <source>
        <strain evidence="17">ATCC 7906 / DSM 604 / BCRC 14475 / CIP 104303 / KCTC 5404 / NCIMB 10678 / 9a</strain>
    </source>
</reference>
<dbReference type="InterPro" id="IPR012001">
    <property type="entry name" value="Thiamin_PyroP_enz_TPP-bd_dom"/>
</dbReference>
<dbReference type="InterPro" id="IPR011766">
    <property type="entry name" value="TPP_enzyme_TPP-bd"/>
</dbReference>
<comment type="pathway">
    <text evidence="1 12">Amino-acid biosynthesis; L-isoleucine biosynthesis; L-isoleucine from 2-oxobutanoate: step 1/4.</text>
</comment>
<comment type="similarity">
    <text evidence="3 12">Belongs to the TPP enzyme family.</text>
</comment>
<dbReference type="EMBL" id="CP003326">
    <property type="protein sequence ID" value="AFS78247.1"/>
    <property type="molecule type" value="Genomic_DNA"/>
</dbReference>
<dbReference type="SUPFAM" id="SSF52467">
    <property type="entry name" value="DHS-like NAD/FAD-binding domain"/>
    <property type="match status" value="1"/>
</dbReference>
<evidence type="ECO:0000256" key="7">
    <source>
        <dbReference type="ARBA" id="ARBA00022723"/>
    </source>
</evidence>
<dbReference type="UniPathway" id="UPA00047">
    <property type="reaction ID" value="UER00055"/>
</dbReference>
<dbReference type="PATRIC" id="fig|1128398.3.peg.1252"/>
<dbReference type="InterPro" id="IPR045229">
    <property type="entry name" value="TPP_enz"/>
</dbReference>
<sequence length="558" mass="61324">MKLSGAQIVLKTLKDLGVDVLFGYPGGAVIPLYDALYEVREDFTHVRTSHEQGAAHAADGYARVTGKVGVCIATSGPGATNTVTGIANAYMDSIPMLVITGQVATNLIGKDSFQEIDITGVTIPITKHNYLVKDIQELEDTLKKAYHVAQSGRPGPVLVDIPKDIFLTKVDYKEVDTDEFVDFVEGKIKNEDCYDEELIEIIAEKINNSKKPVIFAGGGVIISGNCDKLQELASKNDIPVTNSLMGLGSISRKDRLSLGLLGMHGSREANLAVHNSDLVLAIGARFSDRVIGKADSFAKNAKIIHIDIDESEVCKNIGVDNYAVGDIGIILQKLIECVDKKDRKEWLEEILNWRSNSKNSEEEFIPQNIIKMASEKLGENAIVATDVGQHQMWTAQHWDFIEPKTFVTSGGLGTMGFGLGAAIGSQIGKPDKRTILVTGDGSFRMNCNELATVRKWNLPIIILLFNNSALGMVRQWQRLFQDEKYSETDMGDEVDYIKLAEAYHIDGYRVCDIESFENVLEKVCKTNEPVLIECSLNKNACVFPIVPPGKPIDKLVTE</sequence>
<dbReference type="InterPro" id="IPR000399">
    <property type="entry name" value="TPP-bd_CS"/>
</dbReference>
<evidence type="ECO:0000256" key="8">
    <source>
        <dbReference type="ARBA" id="ARBA00022842"/>
    </source>
</evidence>
<dbReference type="FunFam" id="3.40.50.1220:FF:000008">
    <property type="entry name" value="Acetolactate synthase"/>
    <property type="match status" value="1"/>
</dbReference>
<dbReference type="SUPFAM" id="SSF52518">
    <property type="entry name" value="Thiamin diphosphate-binding fold (THDP-binding)"/>
    <property type="match status" value="2"/>
</dbReference>
<feature type="domain" description="Thiamine pyrophosphate enzyme TPP-binding" evidence="14">
    <location>
        <begin position="386"/>
        <end position="534"/>
    </location>
</feature>
<dbReference type="GO" id="GO:0009097">
    <property type="term" value="P:isoleucine biosynthetic process"/>
    <property type="evidence" value="ECO:0007669"/>
    <property type="project" value="UniProtKB-UniPathway"/>
</dbReference>
<keyword evidence="9 12" id="KW-0786">Thiamine pyrophosphate</keyword>
<evidence type="ECO:0000259" key="13">
    <source>
        <dbReference type="Pfam" id="PF00205"/>
    </source>
</evidence>
<dbReference type="UniPathway" id="UPA00049">
    <property type="reaction ID" value="UER00059"/>
</dbReference>
<comment type="cofactor">
    <cofactor evidence="12">
        <name>Mg(2+)</name>
        <dbReference type="ChEBI" id="CHEBI:18420"/>
    </cofactor>
    <text evidence="12">Binds 1 Mg(2+) ion per subunit.</text>
</comment>
<dbReference type="PROSITE" id="PS00187">
    <property type="entry name" value="TPP_ENZYMES"/>
    <property type="match status" value="1"/>
</dbReference>
<dbReference type="eggNOG" id="COG0028">
    <property type="taxonomic scope" value="Bacteria"/>
</dbReference>
<dbReference type="InterPro" id="IPR012846">
    <property type="entry name" value="Acetolactate_synth_lsu"/>
</dbReference>
<evidence type="ECO:0000256" key="12">
    <source>
        <dbReference type="RuleBase" id="RU003591"/>
    </source>
</evidence>
<dbReference type="GO" id="GO:0000287">
    <property type="term" value="F:magnesium ion binding"/>
    <property type="evidence" value="ECO:0007669"/>
    <property type="project" value="UniProtKB-UniRule"/>
</dbReference>
<dbReference type="GO" id="GO:0005948">
    <property type="term" value="C:acetolactate synthase complex"/>
    <property type="evidence" value="ECO:0007669"/>
    <property type="project" value="TreeGrafter"/>
</dbReference>
<dbReference type="HOGENOM" id="CLU_013748_1_2_9"/>
<dbReference type="Gene3D" id="3.40.50.970">
    <property type="match status" value="2"/>
</dbReference>
<proteinExistence type="inferred from homology"/>
<comment type="cofactor">
    <cofactor evidence="12">
        <name>thiamine diphosphate</name>
        <dbReference type="ChEBI" id="CHEBI:58937"/>
    </cofactor>
    <text evidence="12">Binds 1 thiamine pyrophosphate per subunit.</text>
</comment>
<dbReference type="InterPro" id="IPR029061">
    <property type="entry name" value="THDP-binding"/>
</dbReference>
<dbReference type="AlphaFoldDB" id="K0AZN8"/>
<dbReference type="EC" id="2.2.1.6" evidence="4 12"/>
<evidence type="ECO:0000259" key="14">
    <source>
        <dbReference type="Pfam" id="PF02775"/>
    </source>
</evidence>
<dbReference type="KEGG" id="cad:Curi_c12360"/>
<dbReference type="FunFam" id="3.40.50.970:FF:000007">
    <property type="entry name" value="Acetolactate synthase"/>
    <property type="match status" value="1"/>
</dbReference>
<keyword evidence="10 12" id="KW-0100">Branched-chain amino acid biosynthesis</keyword>
<dbReference type="Proteomes" id="UP000006094">
    <property type="component" value="Chromosome"/>
</dbReference>